<sequence length="266" mass="30305">MVSSLFLVPYSPTIMHTLFSSSYRVTCHPDVPHLLSFLTSIPERFAQGEGKVIHQGRNELRLLSYGGEQFVVKSFHVPHCLNRLAYAYVRGSKAKRSYLYADRFRQAGIGSPQPIGYIEQRDLGGLAHSFYVSRLSACPYTYADLLELPVDHSDRDAILVAIGQATARMHELGYWHKDFSRGNILYGKQADGRIQVEIIDLNRMRLGRVGLKLGCRNFERLPGGPHLHQVLAQAYAEVRGFDAASCYHWMQYYRSLQDGYQYDPQQ</sequence>
<dbReference type="Pfam" id="PF06293">
    <property type="entry name" value="Kdo"/>
    <property type="match status" value="1"/>
</dbReference>
<dbReference type="SUPFAM" id="SSF56112">
    <property type="entry name" value="Protein kinase-like (PK-like)"/>
    <property type="match status" value="1"/>
</dbReference>
<name>J9FR97_9ZZZZ</name>
<dbReference type="EC" id="2.7.1.-" evidence="1"/>
<dbReference type="EMBL" id="AMCI01009180">
    <property type="protein sequence ID" value="EJW89904.1"/>
    <property type="molecule type" value="Genomic_DNA"/>
</dbReference>
<dbReference type="GO" id="GO:0016301">
    <property type="term" value="F:kinase activity"/>
    <property type="evidence" value="ECO:0007669"/>
    <property type="project" value="UniProtKB-KW"/>
</dbReference>
<gene>
    <name evidence="1" type="ORF">EVA_21990</name>
</gene>
<protein>
    <submittedName>
        <fullName evidence="1">Lipopolysaccharide kinase</fullName>
        <ecNumber evidence="1">2.7.1.-</ecNumber>
    </submittedName>
</protein>
<keyword evidence="1" id="KW-0418">Kinase</keyword>
<reference evidence="1" key="1">
    <citation type="journal article" date="2012" name="PLoS ONE">
        <title>Gene sets for utilization of primary and secondary nutrition supplies in the distal gut of endangered iberian lynx.</title>
        <authorList>
            <person name="Alcaide M."/>
            <person name="Messina E."/>
            <person name="Richter M."/>
            <person name="Bargiela R."/>
            <person name="Peplies J."/>
            <person name="Huws S.A."/>
            <person name="Newbold C.J."/>
            <person name="Golyshin P.N."/>
            <person name="Simon M.A."/>
            <person name="Lopez G."/>
            <person name="Yakimov M.M."/>
            <person name="Ferrer M."/>
        </authorList>
    </citation>
    <scope>NUCLEOTIDE SEQUENCE</scope>
</reference>
<accession>J9FR97</accession>
<proteinExistence type="predicted"/>
<dbReference type="InterPro" id="IPR011009">
    <property type="entry name" value="Kinase-like_dom_sf"/>
</dbReference>
<organism evidence="1">
    <name type="scientific">gut metagenome</name>
    <dbReference type="NCBI Taxonomy" id="749906"/>
    <lineage>
        <taxon>unclassified sequences</taxon>
        <taxon>metagenomes</taxon>
        <taxon>organismal metagenomes</taxon>
    </lineage>
</organism>
<keyword evidence="1" id="KW-0808">Transferase</keyword>
<evidence type="ECO:0000313" key="1">
    <source>
        <dbReference type="EMBL" id="EJW89904.1"/>
    </source>
</evidence>
<comment type="caution">
    <text evidence="1">The sequence shown here is derived from an EMBL/GenBank/DDBJ whole genome shotgun (WGS) entry which is preliminary data.</text>
</comment>
<dbReference type="AlphaFoldDB" id="J9FR97"/>
<dbReference type="Gene3D" id="1.10.510.10">
    <property type="entry name" value="Transferase(Phosphotransferase) domain 1"/>
    <property type="match status" value="1"/>
</dbReference>